<keyword evidence="8" id="KW-0051">Antiviral defense</keyword>
<organism evidence="16 17">
    <name type="scientific">Aspergillus luchuensis (strain CBS 106.47)</name>
    <dbReference type="NCBI Taxonomy" id="1137211"/>
    <lineage>
        <taxon>Eukaryota</taxon>
        <taxon>Fungi</taxon>
        <taxon>Dikarya</taxon>
        <taxon>Ascomycota</taxon>
        <taxon>Pezizomycotina</taxon>
        <taxon>Eurotiomycetes</taxon>
        <taxon>Eurotiomycetidae</taxon>
        <taxon>Eurotiales</taxon>
        <taxon>Aspergillaceae</taxon>
        <taxon>Aspergillus</taxon>
        <taxon>Aspergillus subgen. Circumdati</taxon>
    </lineage>
</organism>
<dbReference type="Pfam" id="PF00270">
    <property type="entry name" value="DEAD"/>
    <property type="match status" value="1"/>
</dbReference>
<dbReference type="OrthoDB" id="416741at2759"/>
<evidence type="ECO:0000256" key="6">
    <source>
        <dbReference type="ARBA" id="ARBA00022840"/>
    </source>
</evidence>
<evidence type="ECO:0000256" key="8">
    <source>
        <dbReference type="ARBA" id="ARBA00023118"/>
    </source>
</evidence>
<dbReference type="GO" id="GO:0005634">
    <property type="term" value="C:nucleus"/>
    <property type="evidence" value="ECO:0007669"/>
    <property type="project" value="TreeGrafter"/>
</dbReference>
<dbReference type="SMART" id="SM00487">
    <property type="entry name" value="DEXDc"/>
    <property type="match status" value="1"/>
</dbReference>
<feature type="domain" description="Helicase C-terminal" evidence="14">
    <location>
        <begin position="355"/>
        <end position="525"/>
    </location>
</feature>
<protein>
    <recommendedName>
        <fullName evidence="18">Dicer-like protein 1</fullName>
    </recommendedName>
</protein>
<evidence type="ECO:0000256" key="9">
    <source>
        <dbReference type="ARBA" id="ARBA00025403"/>
    </source>
</evidence>
<dbReference type="InterPro" id="IPR036389">
    <property type="entry name" value="RNase_III_sf"/>
</dbReference>
<dbReference type="PANTHER" id="PTHR14950">
    <property type="entry name" value="DICER-RELATED"/>
    <property type="match status" value="1"/>
</dbReference>
<dbReference type="InterPro" id="IPR000999">
    <property type="entry name" value="RNase_III_dom"/>
</dbReference>
<evidence type="ECO:0000313" key="17">
    <source>
        <dbReference type="Proteomes" id="UP000184063"/>
    </source>
</evidence>
<keyword evidence="2" id="KW-0677">Repeat</keyword>
<feature type="region of interest" description="Disordered" evidence="11">
    <location>
        <begin position="1372"/>
        <end position="1392"/>
    </location>
</feature>
<dbReference type="PROSITE" id="PS51327">
    <property type="entry name" value="DICER_DSRBF"/>
    <property type="match status" value="1"/>
</dbReference>
<proteinExistence type="inferred from homology"/>
<keyword evidence="6" id="KW-0067">ATP-binding</keyword>
<dbReference type="Pfam" id="PF00636">
    <property type="entry name" value="Ribonuclease_3"/>
    <property type="match status" value="2"/>
</dbReference>
<dbReference type="InterPro" id="IPR011545">
    <property type="entry name" value="DEAD/DEAH_box_helicase_dom"/>
</dbReference>
<dbReference type="InterPro" id="IPR027417">
    <property type="entry name" value="P-loop_NTPase"/>
</dbReference>
<evidence type="ECO:0000259" key="14">
    <source>
        <dbReference type="PROSITE" id="PS51194"/>
    </source>
</evidence>
<evidence type="ECO:0000256" key="4">
    <source>
        <dbReference type="ARBA" id="ARBA00022801"/>
    </source>
</evidence>
<dbReference type="CDD" id="cd18802">
    <property type="entry name" value="SF2_C_dicer"/>
    <property type="match status" value="1"/>
</dbReference>
<dbReference type="SUPFAM" id="SSF52540">
    <property type="entry name" value="P-loop containing nucleoside triphosphate hydrolases"/>
    <property type="match status" value="1"/>
</dbReference>
<dbReference type="Gene3D" id="3.40.50.300">
    <property type="entry name" value="P-loop containing nucleotide triphosphate hydrolases"/>
    <property type="match status" value="2"/>
</dbReference>
<evidence type="ECO:0000256" key="1">
    <source>
        <dbReference type="ARBA" id="ARBA00022721"/>
    </source>
</evidence>
<dbReference type="PROSITE" id="PS51192">
    <property type="entry name" value="HELICASE_ATP_BIND_1"/>
    <property type="match status" value="1"/>
</dbReference>
<feature type="domain" description="RNase III" evidence="12">
    <location>
        <begin position="901"/>
        <end position="1045"/>
    </location>
</feature>
<dbReference type="GO" id="GO:0030422">
    <property type="term" value="P:siRNA processing"/>
    <property type="evidence" value="ECO:0007669"/>
    <property type="project" value="TreeGrafter"/>
</dbReference>
<evidence type="ECO:0000259" key="13">
    <source>
        <dbReference type="PROSITE" id="PS51192"/>
    </source>
</evidence>
<evidence type="ECO:0000256" key="3">
    <source>
        <dbReference type="ARBA" id="ARBA00022741"/>
    </source>
</evidence>
<gene>
    <name evidence="16" type="ORF">ASPFODRAFT_187429</name>
</gene>
<dbReference type="GO" id="GO:0005524">
    <property type="term" value="F:ATP binding"/>
    <property type="evidence" value="ECO:0007669"/>
    <property type="project" value="UniProtKB-KW"/>
</dbReference>
<evidence type="ECO:0008006" key="18">
    <source>
        <dbReference type="Google" id="ProtNLM"/>
    </source>
</evidence>
<dbReference type="PANTHER" id="PTHR14950:SF37">
    <property type="entry name" value="ENDORIBONUCLEASE DICER"/>
    <property type="match status" value="1"/>
</dbReference>
<feature type="domain" description="Dicer dsRNA-binding fold" evidence="15">
    <location>
        <begin position="548"/>
        <end position="642"/>
    </location>
</feature>
<dbReference type="GO" id="GO:0005737">
    <property type="term" value="C:cytoplasm"/>
    <property type="evidence" value="ECO:0007669"/>
    <property type="project" value="TreeGrafter"/>
</dbReference>
<dbReference type="GO" id="GO:0003723">
    <property type="term" value="F:RNA binding"/>
    <property type="evidence" value="ECO:0007669"/>
    <property type="project" value="UniProtKB-UniRule"/>
</dbReference>
<dbReference type="Gene3D" id="3.30.160.380">
    <property type="entry name" value="Dicer dimerisation domain"/>
    <property type="match status" value="1"/>
</dbReference>
<evidence type="ECO:0000259" key="12">
    <source>
        <dbReference type="PROSITE" id="PS50142"/>
    </source>
</evidence>
<name>A0A1M3TI26_ASPLC</name>
<keyword evidence="3" id="KW-0547">Nucleotide-binding</keyword>
<dbReference type="CDD" id="cd00593">
    <property type="entry name" value="RIBOc"/>
    <property type="match status" value="1"/>
</dbReference>
<evidence type="ECO:0000259" key="15">
    <source>
        <dbReference type="PROSITE" id="PS51327"/>
    </source>
</evidence>
<comment type="function">
    <text evidence="9">Dicer-like endonuclease involved in cleaving double-stranded RNA in the RNA interference (RNAi) pathway. Produces 21 to 25 bp dsRNAs (siRNAs) which target the selective destruction of homologous RNAs leading to sequence-specific suppression of gene expression, called post-transcriptional gene silencing (PTGS). Part of a broad host defense response against viral infection and transposons.</text>
</comment>
<keyword evidence="4" id="KW-0378">Hydrolase</keyword>
<dbReference type="GO" id="GO:0004386">
    <property type="term" value="F:helicase activity"/>
    <property type="evidence" value="ECO:0007669"/>
    <property type="project" value="UniProtKB-KW"/>
</dbReference>
<comment type="similarity">
    <text evidence="10">Belongs to the helicase family. Dicer subfamily.</text>
</comment>
<dbReference type="GO" id="GO:0051607">
    <property type="term" value="P:defense response to virus"/>
    <property type="evidence" value="ECO:0007669"/>
    <property type="project" value="UniProtKB-KW"/>
</dbReference>
<dbReference type="SUPFAM" id="SSF69065">
    <property type="entry name" value="RNase III domain-like"/>
    <property type="match status" value="2"/>
</dbReference>
<dbReference type="InterPro" id="IPR038248">
    <property type="entry name" value="Dicer_dimer_sf"/>
</dbReference>
<dbReference type="EMBL" id="KV878241">
    <property type="protein sequence ID" value="OJZ86322.1"/>
    <property type="molecule type" value="Genomic_DNA"/>
</dbReference>
<dbReference type="InterPro" id="IPR014001">
    <property type="entry name" value="Helicase_ATP-bd"/>
</dbReference>
<evidence type="ECO:0000256" key="5">
    <source>
        <dbReference type="ARBA" id="ARBA00022806"/>
    </source>
</evidence>
<keyword evidence="5" id="KW-0347">Helicase</keyword>
<keyword evidence="1" id="KW-0930">Antiviral protein</keyword>
<dbReference type="VEuPathDB" id="FungiDB:ASPFODRAFT_187429"/>
<dbReference type="Gene3D" id="1.10.1520.10">
    <property type="entry name" value="Ribonuclease III domain"/>
    <property type="match status" value="2"/>
</dbReference>
<dbReference type="GO" id="GO:0050688">
    <property type="term" value="P:regulation of defense response to virus"/>
    <property type="evidence" value="ECO:0007669"/>
    <property type="project" value="UniProtKB-KW"/>
</dbReference>
<dbReference type="PROSITE" id="PS50142">
    <property type="entry name" value="RNASE_3_2"/>
    <property type="match status" value="2"/>
</dbReference>
<evidence type="ECO:0000256" key="2">
    <source>
        <dbReference type="ARBA" id="ARBA00022737"/>
    </source>
</evidence>
<accession>A0A1M3TI26</accession>
<dbReference type="InterPro" id="IPR005034">
    <property type="entry name" value="Dicer_dimerisation"/>
</dbReference>
<evidence type="ECO:0000313" key="16">
    <source>
        <dbReference type="EMBL" id="OJZ86322.1"/>
    </source>
</evidence>
<dbReference type="SMART" id="SM00490">
    <property type="entry name" value="HELICc"/>
    <property type="match status" value="1"/>
</dbReference>
<evidence type="ECO:0000256" key="7">
    <source>
        <dbReference type="ARBA" id="ARBA00022884"/>
    </source>
</evidence>
<dbReference type="GO" id="GO:0004525">
    <property type="term" value="F:ribonuclease III activity"/>
    <property type="evidence" value="ECO:0007669"/>
    <property type="project" value="InterPro"/>
</dbReference>
<dbReference type="InterPro" id="IPR001650">
    <property type="entry name" value="Helicase_C-like"/>
</dbReference>
<reference evidence="17" key="1">
    <citation type="journal article" date="2017" name="Genome Biol.">
        <title>Comparative genomics reveals high biological diversity and specific adaptations in the industrially and medically important fungal genus Aspergillus.</title>
        <authorList>
            <person name="de Vries R.P."/>
            <person name="Riley R."/>
            <person name="Wiebenga A."/>
            <person name="Aguilar-Osorio G."/>
            <person name="Amillis S."/>
            <person name="Uchima C.A."/>
            <person name="Anderluh G."/>
            <person name="Asadollahi M."/>
            <person name="Askin M."/>
            <person name="Barry K."/>
            <person name="Battaglia E."/>
            <person name="Bayram O."/>
            <person name="Benocci T."/>
            <person name="Braus-Stromeyer S.A."/>
            <person name="Caldana C."/>
            <person name="Canovas D."/>
            <person name="Cerqueira G.C."/>
            <person name="Chen F."/>
            <person name="Chen W."/>
            <person name="Choi C."/>
            <person name="Clum A."/>
            <person name="Dos Santos R.A."/>
            <person name="Damasio A.R."/>
            <person name="Diallinas G."/>
            <person name="Emri T."/>
            <person name="Fekete E."/>
            <person name="Flipphi M."/>
            <person name="Freyberg S."/>
            <person name="Gallo A."/>
            <person name="Gournas C."/>
            <person name="Habgood R."/>
            <person name="Hainaut M."/>
            <person name="Harispe M.L."/>
            <person name="Henrissat B."/>
            <person name="Hilden K.S."/>
            <person name="Hope R."/>
            <person name="Hossain A."/>
            <person name="Karabika E."/>
            <person name="Karaffa L."/>
            <person name="Karanyi Z."/>
            <person name="Krasevec N."/>
            <person name="Kuo A."/>
            <person name="Kusch H."/>
            <person name="LaButti K."/>
            <person name="Lagendijk E.L."/>
            <person name="Lapidus A."/>
            <person name="Levasseur A."/>
            <person name="Lindquist E."/>
            <person name="Lipzen A."/>
            <person name="Logrieco A.F."/>
            <person name="MacCabe A."/>
            <person name="Maekelae M.R."/>
            <person name="Malavazi I."/>
            <person name="Melin P."/>
            <person name="Meyer V."/>
            <person name="Mielnichuk N."/>
            <person name="Miskei M."/>
            <person name="Molnar A.P."/>
            <person name="Mule G."/>
            <person name="Ngan C.Y."/>
            <person name="Orejas M."/>
            <person name="Orosz E."/>
            <person name="Ouedraogo J.P."/>
            <person name="Overkamp K.M."/>
            <person name="Park H.-S."/>
            <person name="Perrone G."/>
            <person name="Piumi F."/>
            <person name="Punt P.J."/>
            <person name="Ram A.F."/>
            <person name="Ramon A."/>
            <person name="Rauscher S."/>
            <person name="Record E."/>
            <person name="Riano-Pachon D.M."/>
            <person name="Robert V."/>
            <person name="Roehrig J."/>
            <person name="Ruller R."/>
            <person name="Salamov A."/>
            <person name="Salih N.S."/>
            <person name="Samson R.A."/>
            <person name="Sandor E."/>
            <person name="Sanguinetti M."/>
            <person name="Schuetze T."/>
            <person name="Sepcic K."/>
            <person name="Shelest E."/>
            <person name="Sherlock G."/>
            <person name="Sophianopoulou V."/>
            <person name="Squina F.M."/>
            <person name="Sun H."/>
            <person name="Susca A."/>
            <person name="Todd R.B."/>
            <person name="Tsang A."/>
            <person name="Unkles S.E."/>
            <person name="van de Wiele N."/>
            <person name="van Rossen-Uffink D."/>
            <person name="Oliveira J.V."/>
            <person name="Vesth T.C."/>
            <person name="Visser J."/>
            <person name="Yu J.-H."/>
            <person name="Zhou M."/>
            <person name="Andersen M.R."/>
            <person name="Archer D.B."/>
            <person name="Baker S.E."/>
            <person name="Benoit I."/>
            <person name="Brakhage A.A."/>
            <person name="Braus G.H."/>
            <person name="Fischer R."/>
            <person name="Frisvad J.C."/>
            <person name="Goldman G.H."/>
            <person name="Houbraken J."/>
            <person name="Oakley B."/>
            <person name="Pocsi I."/>
            <person name="Scazzocchio C."/>
            <person name="Seiboth B."/>
            <person name="vanKuyk P.A."/>
            <person name="Wortman J."/>
            <person name="Dyer P.S."/>
            <person name="Grigoriev I.V."/>
        </authorList>
    </citation>
    <scope>NUCLEOTIDE SEQUENCE [LARGE SCALE GENOMIC DNA]</scope>
    <source>
        <strain evidence="17">CBS 106.47</strain>
    </source>
</reference>
<sequence>MASSTDYHADSTPGPTTSMELKIREYQLEMLNESLKSNVIVVMPTGTGKTQVAILRILADIDKGDSDKLVWLLCPTVALSEQHTHTIRNHVPSTWCRGFTSRDQVEHWKEKTIWDNALLGIKIAVSTYQVLYDALSHGFVNLSQISLLIFDEAHHCKRNHVANKIMQDHYHKQHQSGAQNLPKILGLTASPILSDLSSLETVESNLGSICKTPRQYYAQLLQFTNRPLILPRLPSYTITNCTVKAPILEKLCGILSSEDEVPSSSEMKSKQLKHLRRFIQTSESINQELGIWAATEYMRKSIMHFKESMRMGAEKTNIANRGKDFAMEILTKLGKLHDCIPAMQREDMTPMCLCLLDELSKAYREGFCGLVFVTQRATVLALKWLIENHPLTSHLFTCGTFIGMSTTQYSKTELGNLHDIRNQTETLEKFRQGSINLIITTDALEEGIDIPACNTVLNFNSRLSLKSFIQRRGRARRENSQFIIIMEDESGPRYLKQLEMEEIELVSKLQNAERRQIPANELDFDEYERISLSLHVDRTGAQLIMREAVGYLYHLCSKLPAQPYVSNKPLFSYERNNYGRFRAVVRLPSNLDPSLQSFSSSRNWSRRKYAREDAALEAYRALYQAGLVNDYLVPTQVSDYLDENTILRSHYSIQNQLDAWQDIALLWKLDSQLYLHKLRIIRPEEDEIHLHMIFPYQLDTTVHIPLFIDYCKTYTAILTPGHPITTNVPLCQQVTNLIFQSVYRDHCSRKNIDYAFLLVPGLEEPKLIEFLERYSGSVSLTELLNQEATPSALGLLRSHTKPSRPLLVEPWVKGECVLSDDLSSSSFTAKVKYVTSRRNFLSQGSLAAGKSKRREPRIGFEANVKGMSVRDFFVDKLPSMFAQVALLTPSISHEVEVYMIAQNLRQELSLQSVTPWQRLDLLAIAIRPTSIEHRATFRSLAFIGDALIKYLFAMQLFLHHHLLHEGLLSSLKQRNLSDAGLAYAIYQSGLGKFLISKHLNGKRWAPPLVSRIKSSSNEARQRSIGAATLADMTKAVVGAAFIDGGLNQAAACASVMFPKLKTWNASSLHDGTYSKTRPANAVAPTAIVDMEELLGYTFTDKSLAVESMTHPSCTGLVQTTSYRRLSFLGASVLEWIVVSYLHRHAQVMNPKRMQSLKSAFTNNTFLTFVAITFHQVRERNHMYVDDEHKVHQNVKTCSIRLWDFLRLHSDALSTELSNFVQKSSEEVDAIKHELWEQRFYPWVRLSALGDMRVLSDIIQSTFGAVFIDSQATLTSCNALAEKLGILPLLEHFISHQITTDHPKDILQAILRGRKLSYQISADKEHPGTLRCSALADSSEIASVEGHMNDDVIKMLAAETAVRLLHKGFASSERHREHISNPSKSSCNTRGPI</sequence>
<keyword evidence="7 10" id="KW-0694">RNA-binding</keyword>
<dbReference type="Pfam" id="PF03368">
    <property type="entry name" value="Dicer_dimer"/>
    <property type="match status" value="1"/>
</dbReference>
<dbReference type="SMART" id="SM00535">
    <property type="entry name" value="RIBOc"/>
    <property type="match status" value="2"/>
</dbReference>
<dbReference type="PROSITE" id="PS51194">
    <property type="entry name" value="HELICASE_CTER"/>
    <property type="match status" value="1"/>
</dbReference>
<dbReference type="CDD" id="cd18034">
    <property type="entry name" value="DEXHc_dicer"/>
    <property type="match status" value="1"/>
</dbReference>
<evidence type="ECO:0000256" key="10">
    <source>
        <dbReference type="PROSITE-ProRule" id="PRU00657"/>
    </source>
</evidence>
<dbReference type="Pfam" id="PF00271">
    <property type="entry name" value="Helicase_C"/>
    <property type="match status" value="1"/>
</dbReference>
<dbReference type="Proteomes" id="UP000184063">
    <property type="component" value="Unassembled WGS sequence"/>
</dbReference>
<evidence type="ECO:0000256" key="11">
    <source>
        <dbReference type="SAM" id="MobiDB-lite"/>
    </source>
</evidence>
<feature type="domain" description="RNase III" evidence="12">
    <location>
        <begin position="1087"/>
        <end position="1270"/>
    </location>
</feature>
<feature type="domain" description="Helicase ATP-binding" evidence="13">
    <location>
        <begin position="30"/>
        <end position="209"/>
    </location>
</feature>
<feature type="compositionally biased region" description="Polar residues" evidence="11">
    <location>
        <begin position="1379"/>
        <end position="1392"/>
    </location>
</feature>